<feature type="region of interest" description="Disordered" evidence="1">
    <location>
        <begin position="116"/>
        <end position="146"/>
    </location>
</feature>
<keyword evidence="2" id="KW-0812">Transmembrane</keyword>
<evidence type="ECO:0000256" key="2">
    <source>
        <dbReference type="SAM" id="Phobius"/>
    </source>
</evidence>
<evidence type="ECO:0000313" key="4">
    <source>
        <dbReference type="Proteomes" id="UP000550707"/>
    </source>
</evidence>
<gene>
    <name evidence="3" type="ORF">HJG59_011096</name>
</gene>
<keyword evidence="2" id="KW-0472">Membrane</keyword>
<proteinExistence type="predicted"/>
<name>A0A7J8HCU0_MOLMO</name>
<dbReference type="Proteomes" id="UP000550707">
    <property type="component" value="Unassembled WGS sequence"/>
</dbReference>
<organism evidence="3 4">
    <name type="scientific">Molossus molossus</name>
    <name type="common">Pallas' mastiff bat</name>
    <name type="synonym">Vespertilio molossus</name>
    <dbReference type="NCBI Taxonomy" id="27622"/>
    <lineage>
        <taxon>Eukaryota</taxon>
        <taxon>Metazoa</taxon>
        <taxon>Chordata</taxon>
        <taxon>Craniata</taxon>
        <taxon>Vertebrata</taxon>
        <taxon>Euteleostomi</taxon>
        <taxon>Mammalia</taxon>
        <taxon>Eutheria</taxon>
        <taxon>Laurasiatheria</taxon>
        <taxon>Chiroptera</taxon>
        <taxon>Yangochiroptera</taxon>
        <taxon>Molossidae</taxon>
        <taxon>Molossus</taxon>
    </lineage>
</organism>
<sequence length="146" mass="16034">MQREEHRTCESLSPWSLCVIYYMMWFRGLTSPGCCLAVTLWWWQPCLHIKGKESCPPHLLETVCTSGSGSTGSPVPEEPVWVGDTVQMEDYDSAESVSTGFTSAGLCSRRRGLCPTRFSGNNNELAPAAQSRSTDPRNGDASVQPS</sequence>
<accession>A0A7J8HCU0</accession>
<feature type="transmembrane region" description="Helical" evidence="2">
    <location>
        <begin position="20"/>
        <end position="43"/>
    </location>
</feature>
<evidence type="ECO:0000313" key="3">
    <source>
        <dbReference type="EMBL" id="KAF6469719.1"/>
    </source>
</evidence>
<keyword evidence="4" id="KW-1185">Reference proteome</keyword>
<comment type="caution">
    <text evidence="3">The sequence shown here is derived from an EMBL/GenBank/DDBJ whole genome shotgun (WGS) entry which is preliminary data.</text>
</comment>
<reference evidence="3 4" key="1">
    <citation type="journal article" date="2020" name="Nature">
        <title>Six reference-quality genomes reveal evolution of bat adaptations.</title>
        <authorList>
            <person name="Jebb D."/>
            <person name="Huang Z."/>
            <person name="Pippel M."/>
            <person name="Hughes G.M."/>
            <person name="Lavrichenko K."/>
            <person name="Devanna P."/>
            <person name="Winkler S."/>
            <person name="Jermiin L.S."/>
            <person name="Skirmuntt E.C."/>
            <person name="Katzourakis A."/>
            <person name="Burkitt-Gray L."/>
            <person name="Ray D.A."/>
            <person name="Sullivan K.A.M."/>
            <person name="Roscito J.G."/>
            <person name="Kirilenko B.M."/>
            <person name="Davalos L.M."/>
            <person name="Corthals A.P."/>
            <person name="Power M.L."/>
            <person name="Jones G."/>
            <person name="Ransome R.D."/>
            <person name="Dechmann D.K.N."/>
            <person name="Locatelli A.G."/>
            <person name="Puechmaille S.J."/>
            <person name="Fedrigo O."/>
            <person name="Jarvis E.D."/>
            <person name="Hiller M."/>
            <person name="Vernes S.C."/>
            <person name="Myers E.W."/>
            <person name="Teeling E.C."/>
        </authorList>
    </citation>
    <scope>NUCLEOTIDE SEQUENCE [LARGE SCALE GENOMIC DNA]</scope>
    <source>
        <strain evidence="3">MMolMol1</strain>
        <tissue evidence="3">Muscle</tissue>
    </source>
</reference>
<dbReference type="EMBL" id="JACASF010000007">
    <property type="protein sequence ID" value="KAF6469719.1"/>
    <property type="molecule type" value="Genomic_DNA"/>
</dbReference>
<keyword evidence="2" id="KW-1133">Transmembrane helix</keyword>
<dbReference type="InParanoid" id="A0A7J8HCU0"/>
<dbReference type="AlphaFoldDB" id="A0A7J8HCU0"/>
<evidence type="ECO:0000256" key="1">
    <source>
        <dbReference type="SAM" id="MobiDB-lite"/>
    </source>
</evidence>
<protein>
    <submittedName>
        <fullName evidence="3">Uncharacterized protein</fullName>
    </submittedName>
</protein>